<dbReference type="Pfam" id="PF05521">
    <property type="entry name" value="Phage_HCP"/>
    <property type="match status" value="1"/>
</dbReference>
<evidence type="ECO:0000313" key="1">
    <source>
        <dbReference type="EMBL" id="EAR51081.1"/>
    </source>
</evidence>
<accession>Q2CEB6</accession>
<gene>
    <name evidence="1" type="ORF">OG2516_04264</name>
</gene>
<dbReference type="Gene3D" id="2.40.10.270">
    <property type="entry name" value="Bacteriophage SPP1 head-tail adaptor protein"/>
    <property type="match status" value="1"/>
</dbReference>
<dbReference type="STRING" id="314256.OG2516_04264"/>
<name>Q2CEB6_OCEGH</name>
<dbReference type="HOGENOM" id="CLU_147810_5_1_5"/>
<dbReference type="RefSeq" id="WP_007254381.1">
    <property type="nucleotide sequence ID" value="NZ_CH724107.1"/>
</dbReference>
<keyword evidence="2" id="KW-1185">Reference proteome</keyword>
<dbReference type="InterPro" id="IPR038666">
    <property type="entry name" value="SSP1_head-tail_sf"/>
</dbReference>
<evidence type="ECO:0000313" key="2">
    <source>
        <dbReference type="Proteomes" id="UP000003635"/>
    </source>
</evidence>
<sequence>MSFPRLNRQLVLEKAIRVPDGAGGYATTWAGIGILWAELEGRTGRARRGAETPLSTTRYRITVRAAPFGAEARPEPGQRFRDEARLFAIKAVTETDPDGRFLTCFAEEEVAP</sequence>
<dbReference type="OrthoDB" id="7570189at2"/>
<comment type="caution">
    <text evidence="1">The sequence shown here is derived from an EMBL/GenBank/DDBJ whole genome shotgun (WGS) entry which is preliminary data.</text>
</comment>
<reference evidence="1 2" key="1">
    <citation type="journal article" date="2010" name="J. Bacteriol.">
        <title>Genome sequences of Oceanicola granulosus HTCC2516(T) and Oceanicola batsensis HTCC2597(TDelta).</title>
        <authorList>
            <person name="Thrash J.C."/>
            <person name="Cho J.C."/>
            <person name="Vergin K.L."/>
            <person name="Giovannoni S.J."/>
        </authorList>
    </citation>
    <scope>NUCLEOTIDE SEQUENCE [LARGE SCALE GENOMIC DNA]</scope>
    <source>
        <strain evidence="2">ATCC BAA-861 / DSM 15982 / KCTC 12143 / HTCC2516</strain>
    </source>
</reference>
<dbReference type="EMBL" id="AAOT01000018">
    <property type="protein sequence ID" value="EAR51081.1"/>
    <property type="molecule type" value="Genomic_DNA"/>
</dbReference>
<dbReference type="AlphaFoldDB" id="Q2CEB6"/>
<organism evidence="1 2">
    <name type="scientific">Oceanicola granulosus (strain ATCC BAA-861 / DSM 15982 / KCTC 12143 / HTCC2516)</name>
    <dbReference type="NCBI Taxonomy" id="314256"/>
    <lineage>
        <taxon>Bacteria</taxon>
        <taxon>Pseudomonadati</taxon>
        <taxon>Pseudomonadota</taxon>
        <taxon>Alphaproteobacteria</taxon>
        <taxon>Rhodobacterales</taxon>
        <taxon>Roseobacteraceae</taxon>
        <taxon>Oceanicola</taxon>
    </lineage>
</organism>
<dbReference type="eggNOG" id="COG5614">
    <property type="taxonomic scope" value="Bacteria"/>
</dbReference>
<proteinExistence type="predicted"/>
<dbReference type="Proteomes" id="UP000003635">
    <property type="component" value="Unassembled WGS sequence"/>
</dbReference>
<dbReference type="InterPro" id="IPR008767">
    <property type="entry name" value="Phage_SPP1_head-tail_adaptor"/>
</dbReference>
<protein>
    <submittedName>
        <fullName evidence="1">Head-tail adaptor, putative</fullName>
    </submittedName>
</protein>